<dbReference type="InterPro" id="IPR036236">
    <property type="entry name" value="Znf_C2H2_sf"/>
</dbReference>
<reference evidence="3" key="1">
    <citation type="journal article" date="2020" name="Nature">
        <title>Giant virus diversity and host interactions through global metagenomics.</title>
        <authorList>
            <person name="Schulz F."/>
            <person name="Roux S."/>
            <person name="Paez-Espino D."/>
            <person name="Jungbluth S."/>
            <person name="Walsh D.A."/>
            <person name="Denef V.J."/>
            <person name="McMahon K.D."/>
            <person name="Konstantinidis K.T."/>
            <person name="Eloe-Fadrosh E.A."/>
            <person name="Kyrpides N.C."/>
            <person name="Woyke T."/>
        </authorList>
    </citation>
    <scope>NUCLEOTIDE SEQUENCE</scope>
    <source>
        <strain evidence="3">GVMAG-M-3300023174-207</strain>
    </source>
</reference>
<evidence type="ECO:0000256" key="1">
    <source>
        <dbReference type="SAM" id="MobiDB-lite"/>
    </source>
</evidence>
<proteinExistence type="predicted"/>
<dbReference type="InterPro" id="IPR013087">
    <property type="entry name" value="Znf_C2H2_type"/>
</dbReference>
<evidence type="ECO:0000313" key="3">
    <source>
        <dbReference type="EMBL" id="QHT16848.1"/>
    </source>
</evidence>
<feature type="domain" description="C2H2-type" evidence="2">
    <location>
        <begin position="3"/>
        <end position="31"/>
    </location>
</feature>
<dbReference type="AlphaFoldDB" id="A0A6C0DIT1"/>
<dbReference type="SUPFAM" id="SSF57667">
    <property type="entry name" value="beta-beta-alpha zinc fingers"/>
    <property type="match status" value="1"/>
</dbReference>
<dbReference type="EMBL" id="MN739627">
    <property type="protein sequence ID" value="QHT16848.1"/>
    <property type="molecule type" value="Genomic_DNA"/>
</dbReference>
<protein>
    <recommendedName>
        <fullName evidence="2">C2H2-type domain-containing protein</fullName>
    </recommendedName>
</protein>
<sequence length="331" mass="38622">MKFPCEDCGYAFTKNCDLIRHKPTCKKGVKKKETYTCKRCQKKYTMKSIFLKHIAACKVTEEKLNLETPCIKVNVKDSIVESKPEEQYTEQPENEEHIEYKTEEHIESKTGEHIETNPEEQKDREPLNSIEESLESQNKKIEKLALEIAELKKKPSIVVNKTVINNIIKNKYVQNNMLLYGLKPLDLSQERFNEIVDNKYSYKVYTNYGIVKDVFLNFFSNEEGEVCVMLSDRDRMKLKCIDKDKGIIYHDPKSMVGMCSSSEPLKEKTKEYEEQLTTNVYGEPNTVNIEDALKRREIIKDEKGIKRLMSQSSEKFLKKEISPELLKMVAE</sequence>
<evidence type="ECO:0000259" key="2">
    <source>
        <dbReference type="PROSITE" id="PS50157"/>
    </source>
</evidence>
<dbReference type="PROSITE" id="PS50157">
    <property type="entry name" value="ZINC_FINGER_C2H2_2"/>
    <property type="match status" value="1"/>
</dbReference>
<organism evidence="3">
    <name type="scientific">viral metagenome</name>
    <dbReference type="NCBI Taxonomy" id="1070528"/>
    <lineage>
        <taxon>unclassified sequences</taxon>
        <taxon>metagenomes</taxon>
        <taxon>organismal metagenomes</taxon>
    </lineage>
</organism>
<name>A0A6C0DIT1_9ZZZZ</name>
<feature type="region of interest" description="Disordered" evidence="1">
    <location>
        <begin position="81"/>
        <end position="128"/>
    </location>
</feature>
<dbReference type="Gene3D" id="3.30.160.60">
    <property type="entry name" value="Classic Zinc Finger"/>
    <property type="match status" value="1"/>
</dbReference>
<accession>A0A6C0DIT1</accession>
<feature type="compositionally biased region" description="Basic and acidic residues" evidence="1">
    <location>
        <begin position="94"/>
        <end position="126"/>
    </location>
</feature>